<protein>
    <submittedName>
        <fullName evidence="3">SH3 domain-containing protein</fullName>
    </submittedName>
</protein>
<feature type="region of interest" description="Disordered" evidence="1">
    <location>
        <begin position="220"/>
        <end position="240"/>
    </location>
</feature>
<keyword evidence="2" id="KW-0732">Signal</keyword>
<reference evidence="4" key="1">
    <citation type="journal article" date="2019" name="Int. J. Syst. Evol. Microbiol.">
        <title>The Global Catalogue of Microorganisms (GCM) 10K type strain sequencing project: providing services to taxonomists for standard genome sequencing and annotation.</title>
        <authorList>
            <consortium name="The Broad Institute Genomics Platform"/>
            <consortium name="The Broad Institute Genome Sequencing Center for Infectious Disease"/>
            <person name="Wu L."/>
            <person name="Ma J."/>
        </authorList>
    </citation>
    <scope>NUCLEOTIDE SEQUENCE [LARGE SCALE GENOMIC DNA]</scope>
    <source>
        <strain evidence="4">CGMCC 4.7177</strain>
    </source>
</reference>
<feature type="signal peptide" evidence="2">
    <location>
        <begin position="1"/>
        <end position="23"/>
    </location>
</feature>
<feature type="compositionally biased region" description="Low complexity" evidence="1">
    <location>
        <begin position="264"/>
        <end position="277"/>
    </location>
</feature>
<comment type="caution">
    <text evidence="3">The sequence shown here is derived from an EMBL/GenBank/DDBJ whole genome shotgun (WGS) entry which is preliminary data.</text>
</comment>
<sequence length="379" mass="38627">MERARIRLLCLPLVMTSMLVLVGAAGCEQSKPSVSFTPTFVPVTFTLDSSGNLTVSTGKSFATPIGVFSVEAGVEHQFKVNPKGYLTAVFRYVKSNGGLVEAGYLIRTDRRVAPELDGQSLASAQGGLLRIDATDAGPGEVTRLKISDTPQNTPVPTASASACAGSGALEVVLPEVSTGDPVEETVAELAGVCLNVQYASETSADADEGTVSRVVVPTTVPGGEIQLPPAADGVPGAGDRVTTDERRVATVFVVAPPLSPSPSPSSSSSSEELTTSPTPSPVPTDTPASPSPSPAGTTPVLGLASAPLRAEPSTAGARVSSIAAGFTYDALCSRHGEQVTAHGRTSDVWVQLLRDNGGTGWVTATALDGDPDTTVPTAC</sequence>
<dbReference type="Proteomes" id="UP001595839">
    <property type="component" value="Unassembled WGS sequence"/>
</dbReference>
<organism evidence="3 4">
    <name type="scientific">Streptomyces vulcanius</name>
    <dbReference type="NCBI Taxonomy" id="1441876"/>
    <lineage>
        <taxon>Bacteria</taxon>
        <taxon>Bacillati</taxon>
        <taxon>Actinomycetota</taxon>
        <taxon>Actinomycetes</taxon>
        <taxon>Kitasatosporales</taxon>
        <taxon>Streptomycetaceae</taxon>
        <taxon>Streptomyces</taxon>
    </lineage>
</organism>
<feature type="compositionally biased region" description="Pro residues" evidence="1">
    <location>
        <begin position="278"/>
        <end position="293"/>
    </location>
</feature>
<accession>A0ABV9AN21</accession>
<feature type="region of interest" description="Disordered" evidence="1">
    <location>
        <begin position="253"/>
        <end position="301"/>
    </location>
</feature>
<evidence type="ECO:0000256" key="1">
    <source>
        <dbReference type="SAM" id="MobiDB-lite"/>
    </source>
</evidence>
<proteinExistence type="predicted"/>
<evidence type="ECO:0000313" key="4">
    <source>
        <dbReference type="Proteomes" id="UP001595839"/>
    </source>
</evidence>
<keyword evidence="4" id="KW-1185">Reference proteome</keyword>
<evidence type="ECO:0000256" key="2">
    <source>
        <dbReference type="SAM" id="SignalP"/>
    </source>
</evidence>
<evidence type="ECO:0000313" key="3">
    <source>
        <dbReference type="EMBL" id="MFC4500521.1"/>
    </source>
</evidence>
<name>A0ABV9AN21_9ACTN</name>
<dbReference type="PROSITE" id="PS51257">
    <property type="entry name" value="PROKAR_LIPOPROTEIN"/>
    <property type="match status" value="1"/>
</dbReference>
<feature type="chain" id="PRO_5045770522" evidence="2">
    <location>
        <begin position="24"/>
        <end position="379"/>
    </location>
</feature>
<dbReference type="EMBL" id="JBHSFK010000007">
    <property type="protein sequence ID" value="MFC4500521.1"/>
    <property type="molecule type" value="Genomic_DNA"/>
</dbReference>
<dbReference type="RefSeq" id="WP_381170392.1">
    <property type="nucleotide sequence ID" value="NZ_JBHSFK010000007.1"/>
</dbReference>
<gene>
    <name evidence="3" type="ORF">ACFPIH_13425</name>
</gene>